<feature type="region of interest" description="Disordered" evidence="1">
    <location>
        <begin position="631"/>
        <end position="651"/>
    </location>
</feature>
<proteinExistence type="predicted"/>
<dbReference type="Proteomes" id="UP000235786">
    <property type="component" value="Unassembled WGS sequence"/>
</dbReference>
<sequence length="868" mass="98239">MSVAEPVGISQSNMEDKTHLRGVDNLIQNQEPTTFERDVGQIAAKRFQAVQQKIQKLLVDQTRSTRQNSSDPAPITKLLVLGEDSSYSAPKLVVFCSPKRRKRIRRLLNSSLVQRLCEPSHGGIPRLEVEIINYSPQMKFIEEEVDIGFNSANAIATDETTFLGALKSSINNAEGSSRGRKRKGVGKRKATTGNVIDKAWVQYEQRSMFEDLEDKDLDRLSPRSVICEEGTSTKKPENFASLASSTTALLPKCNSNQNLKVSIEPSASGLFLPLNATSDGFGSRTAPYYSGLYNKRWEPLFSTDRKFKERDESWVQQKRIIDAEGDDFEIFFTDFEDSVPSCESEEVQAFCKGAHLRGLESGADISGQQRGAWLDDRIRPAAESSQCVREYKNPLTPTDLYKFLNTPRFVESDEPRVDRRLIYISNLNPYYILALTETACFHQVELLRDAIWKHLAFQTSIRVGIPHVGFKIFRFEFHLPYFALRPALLCEDSPPAGLNTKPLRKRIDLSFLGLQPPELEGQGNYGIHEAHISFAICGPDHERWTAYAFADTAFDDEELEDKLENMSSCEAFGFHQDPIASHPSIQANIPIWDPREYFLAIFEVRIAQVGKEWKYLVRKVEQSVKNYMEKHSPILPRNSGPSPSRNEDVKKTEDWSRQMSQLLNQLLYGLSETIKAWEIFNSSEGDINYFSDIDFSQNRCGSSFNKIKESFEALESHQRTLNKLCESCRDSAQNLQLRVSLEGTEATKSGTATSDFTLFVLGPPALTAACFQIPHSVLPFPQTPQSFVILTISIAVAMKLLHLISCLLPGYTWWWNTIFALAKTLKLEGWGCLFTSRVWRWQAQPEDNDRNTADTIDVEMGIQFPVSS</sequence>
<dbReference type="OrthoDB" id="5428055at2759"/>
<protein>
    <submittedName>
        <fullName evidence="2">Uncharacterized protein</fullName>
    </submittedName>
</protein>
<keyword evidence="3" id="KW-1185">Reference proteome</keyword>
<dbReference type="EMBL" id="KZ613940">
    <property type="protein sequence ID" value="PMD45827.1"/>
    <property type="molecule type" value="Genomic_DNA"/>
</dbReference>
<reference evidence="2 3" key="1">
    <citation type="submission" date="2016-04" db="EMBL/GenBank/DDBJ databases">
        <title>A degradative enzymes factory behind the ericoid mycorrhizal symbiosis.</title>
        <authorList>
            <consortium name="DOE Joint Genome Institute"/>
            <person name="Martino E."/>
            <person name="Morin E."/>
            <person name="Grelet G."/>
            <person name="Kuo A."/>
            <person name="Kohler A."/>
            <person name="Daghino S."/>
            <person name="Barry K."/>
            <person name="Choi C."/>
            <person name="Cichocki N."/>
            <person name="Clum A."/>
            <person name="Copeland A."/>
            <person name="Hainaut M."/>
            <person name="Haridas S."/>
            <person name="Labutti K."/>
            <person name="Lindquist E."/>
            <person name="Lipzen A."/>
            <person name="Khouja H.-R."/>
            <person name="Murat C."/>
            <person name="Ohm R."/>
            <person name="Olson A."/>
            <person name="Spatafora J."/>
            <person name="Veneault-Fourrey C."/>
            <person name="Henrissat B."/>
            <person name="Grigoriev I."/>
            <person name="Martin F."/>
            <person name="Perotto S."/>
        </authorList>
    </citation>
    <scope>NUCLEOTIDE SEQUENCE [LARGE SCALE GENOMIC DNA]</scope>
    <source>
        <strain evidence="2 3">F</strain>
    </source>
</reference>
<dbReference type="AlphaFoldDB" id="A0A2J6S4Z1"/>
<name>A0A2J6S4Z1_HYAVF</name>
<accession>A0A2J6S4Z1</accession>
<evidence type="ECO:0000313" key="2">
    <source>
        <dbReference type="EMBL" id="PMD45827.1"/>
    </source>
</evidence>
<organism evidence="2 3">
    <name type="scientific">Hyaloscypha variabilis (strain UAMH 11265 / GT02V1 / F)</name>
    <name type="common">Meliniomyces variabilis</name>
    <dbReference type="NCBI Taxonomy" id="1149755"/>
    <lineage>
        <taxon>Eukaryota</taxon>
        <taxon>Fungi</taxon>
        <taxon>Dikarya</taxon>
        <taxon>Ascomycota</taxon>
        <taxon>Pezizomycotina</taxon>
        <taxon>Leotiomycetes</taxon>
        <taxon>Helotiales</taxon>
        <taxon>Hyaloscyphaceae</taxon>
        <taxon>Hyaloscypha</taxon>
        <taxon>Hyaloscypha variabilis</taxon>
    </lineage>
</organism>
<gene>
    <name evidence="2" type="ORF">L207DRAFT_630204</name>
</gene>
<evidence type="ECO:0000256" key="1">
    <source>
        <dbReference type="SAM" id="MobiDB-lite"/>
    </source>
</evidence>
<dbReference type="STRING" id="1149755.A0A2J6S4Z1"/>
<evidence type="ECO:0000313" key="3">
    <source>
        <dbReference type="Proteomes" id="UP000235786"/>
    </source>
</evidence>